<keyword evidence="3" id="KW-0862">Zinc</keyword>
<name>A0A6C0BQY7_9ZZZZ</name>
<organism evidence="5">
    <name type="scientific">viral metagenome</name>
    <dbReference type="NCBI Taxonomy" id="1070528"/>
    <lineage>
        <taxon>unclassified sequences</taxon>
        <taxon>metagenomes</taxon>
        <taxon>organismal metagenomes</taxon>
    </lineage>
</organism>
<evidence type="ECO:0000313" key="5">
    <source>
        <dbReference type="EMBL" id="QHS93673.1"/>
    </source>
</evidence>
<evidence type="ECO:0000256" key="2">
    <source>
        <dbReference type="ARBA" id="ARBA00022771"/>
    </source>
</evidence>
<dbReference type="GO" id="GO:0008270">
    <property type="term" value="F:zinc ion binding"/>
    <property type="evidence" value="ECO:0007669"/>
    <property type="project" value="UniProtKB-KW"/>
</dbReference>
<accession>A0A6C0BQY7</accession>
<feature type="domain" description="RING-type" evidence="4">
    <location>
        <begin position="160"/>
        <end position="210"/>
    </location>
</feature>
<dbReference type="InterPro" id="IPR052788">
    <property type="entry name" value="RING-type_E3_ligase_ATL"/>
</dbReference>
<dbReference type="EMBL" id="MN739208">
    <property type="protein sequence ID" value="QHS93673.1"/>
    <property type="molecule type" value="Genomic_DNA"/>
</dbReference>
<dbReference type="InterPro" id="IPR001841">
    <property type="entry name" value="Znf_RING"/>
</dbReference>
<keyword evidence="2" id="KW-0863">Zinc-finger</keyword>
<dbReference type="PANTHER" id="PTHR45798">
    <property type="entry name" value="RING-H2 FINGER PROTEIN ATL61-RELATED-RELATED"/>
    <property type="match status" value="1"/>
</dbReference>
<dbReference type="Pfam" id="PF13639">
    <property type="entry name" value="zf-RING_2"/>
    <property type="match status" value="1"/>
</dbReference>
<protein>
    <recommendedName>
        <fullName evidence="4">RING-type domain-containing protein</fullName>
    </recommendedName>
</protein>
<evidence type="ECO:0000256" key="3">
    <source>
        <dbReference type="ARBA" id="ARBA00022833"/>
    </source>
</evidence>
<dbReference type="InterPro" id="IPR013083">
    <property type="entry name" value="Znf_RING/FYVE/PHD"/>
</dbReference>
<keyword evidence="1" id="KW-0479">Metal-binding</keyword>
<dbReference type="PANTHER" id="PTHR45798:SF97">
    <property type="entry name" value="ALCOHOL-SENSITIVE RING FINGER PROTEIN 1"/>
    <property type="match status" value="1"/>
</dbReference>
<dbReference type="PROSITE" id="PS50089">
    <property type="entry name" value="ZF_RING_2"/>
    <property type="match status" value="1"/>
</dbReference>
<sequence length="223" mass="25584">MDLDISYHELEYFRKIWYGMNILPPHYRNPALIAVTQQLLIYNQGRHPTLEEVLHAWAHELDRGCGCLEQMTLERRILFLTHLCQTYPGQVTCGTINVYRMFYAAEGRLPTPLELVGFCNNTVQLMINPDQYCQDNKLLTPTPNLNQLPTRITQNANVNCGICQETIVADSEVFVIPGCEHEFHSREEDCLGTSCILNWLRTNRKCPVCNQEVIISAPNNSKT</sequence>
<dbReference type="SUPFAM" id="SSF57850">
    <property type="entry name" value="RING/U-box"/>
    <property type="match status" value="1"/>
</dbReference>
<dbReference type="AlphaFoldDB" id="A0A6C0BQY7"/>
<reference evidence="5" key="1">
    <citation type="journal article" date="2020" name="Nature">
        <title>Giant virus diversity and host interactions through global metagenomics.</title>
        <authorList>
            <person name="Schulz F."/>
            <person name="Roux S."/>
            <person name="Paez-Espino D."/>
            <person name="Jungbluth S."/>
            <person name="Walsh D.A."/>
            <person name="Denef V.J."/>
            <person name="McMahon K.D."/>
            <person name="Konstantinidis K.T."/>
            <person name="Eloe-Fadrosh E.A."/>
            <person name="Kyrpides N.C."/>
            <person name="Woyke T."/>
        </authorList>
    </citation>
    <scope>NUCLEOTIDE SEQUENCE</scope>
    <source>
        <strain evidence="5">GVMAG-M-3300018080-19</strain>
    </source>
</reference>
<evidence type="ECO:0000256" key="1">
    <source>
        <dbReference type="ARBA" id="ARBA00022723"/>
    </source>
</evidence>
<evidence type="ECO:0000259" key="4">
    <source>
        <dbReference type="PROSITE" id="PS50089"/>
    </source>
</evidence>
<proteinExistence type="predicted"/>
<dbReference type="Gene3D" id="3.30.40.10">
    <property type="entry name" value="Zinc/RING finger domain, C3HC4 (zinc finger)"/>
    <property type="match status" value="1"/>
</dbReference>